<dbReference type="InterPro" id="IPR034294">
    <property type="entry name" value="Aquaporin_transptr"/>
</dbReference>
<comment type="subcellular location">
    <subcellularLocation>
        <location evidence="1">Membrane</location>
        <topology evidence="1">Multi-pass membrane protein</topology>
    </subcellularLocation>
</comment>
<keyword evidence="4 7" id="KW-1133">Transmembrane helix</keyword>
<keyword evidence="2 6" id="KW-0813">Transport</keyword>
<keyword evidence="9" id="KW-1185">Reference proteome</keyword>
<dbReference type="PRINTS" id="PR00783">
    <property type="entry name" value="MINTRINSICP"/>
</dbReference>
<dbReference type="PROSITE" id="PS00221">
    <property type="entry name" value="MIP"/>
    <property type="match status" value="1"/>
</dbReference>
<organism evidence="8 9">
    <name type="scientific">Salvia divinorum</name>
    <name type="common">Maria pastora</name>
    <name type="synonym">Diviner's sage</name>
    <dbReference type="NCBI Taxonomy" id="28513"/>
    <lineage>
        <taxon>Eukaryota</taxon>
        <taxon>Viridiplantae</taxon>
        <taxon>Streptophyta</taxon>
        <taxon>Embryophyta</taxon>
        <taxon>Tracheophyta</taxon>
        <taxon>Spermatophyta</taxon>
        <taxon>Magnoliopsida</taxon>
        <taxon>eudicotyledons</taxon>
        <taxon>Gunneridae</taxon>
        <taxon>Pentapetalae</taxon>
        <taxon>asterids</taxon>
        <taxon>lamiids</taxon>
        <taxon>Lamiales</taxon>
        <taxon>Lamiaceae</taxon>
        <taxon>Nepetoideae</taxon>
        <taxon>Mentheae</taxon>
        <taxon>Salviinae</taxon>
        <taxon>Salvia</taxon>
        <taxon>Salvia subgen. Calosphace</taxon>
    </lineage>
</organism>
<protein>
    <submittedName>
        <fullName evidence="8">NOD26-like intrinsic protein 4</fullName>
    </submittedName>
</protein>
<evidence type="ECO:0000256" key="2">
    <source>
        <dbReference type="ARBA" id="ARBA00022448"/>
    </source>
</evidence>
<dbReference type="NCBIfam" id="TIGR00861">
    <property type="entry name" value="MIP"/>
    <property type="match status" value="1"/>
</dbReference>
<evidence type="ECO:0000256" key="5">
    <source>
        <dbReference type="ARBA" id="ARBA00023136"/>
    </source>
</evidence>
<dbReference type="Gene3D" id="1.20.1080.10">
    <property type="entry name" value="Glycerol uptake facilitator protein"/>
    <property type="match status" value="1"/>
</dbReference>
<name>A0ABD1HBP0_SALDI</name>
<accession>A0ABD1HBP0</accession>
<dbReference type="PANTHER" id="PTHR45724:SF23">
    <property type="entry name" value="AQUAPORIN NIP4-1-RELATED"/>
    <property type="match status" value="1"/>
</dbReference>
<evidence type="ECO:0000313" key="8">
    <source>
        <dbReference type="EMBL" id="KAL1553652.1"/>
    </source>
</evidence>
<gene>
    <name evidence="8" type="ORF">AAHA92_14302</name>
</gene>
<dbReference type="CDD" id="cd00333">
    <property type="entry name" value="MIP"/>
    <property type="match status" value="1"/>
</dbReference>
<dbReference type="EMBL" id="JBEAFC010000006">
    <property type="protein sequence ID" value="KAL1553652.1"/>
    <property type="molecule type" value="Genomic_DNA"/>
</dbReference>
<dbReference type="AlphaFoldDB" id="A0ABD1HBP0"/>
<evidence type="ECO:0000313" key="9">
    <source>
        <dbReference type="Proteomes" id="UP001567538"/>
    </source>
</evidence>
<reference evidence="8 9" key="1">
    <citation type="submission" date="2024-06" db="EMBL/GenBank/DDBJ databases">
        <title>A chromosome level genome sequence of Diviner's sage (Salvia divinorum).</title>
        <authorList>
            <person name="Ford S.A."/>
            <person name="Ro D.-K."/>
            <person name="Ness R.W."/>
            <person name="Phillips M.A."/>
        </authorList>
    </citation>
    <scope>NUCLEOTIDE SEQUENCE [LARGE SCALE GENOMIC DNA]</scope>
    <source>
        <strain evidence="8">SAF-2024a</strain>
        <tissue evidence="8">Leaf</tissue>
    </source>
</reference>
<comment type="similarity">
    <text evidence="6">Belongs to the MIP/aquaporin (TC 1.A.8) family.</text>
</comment>
<dbReference type="InterPro" id="IPR000425">
    <property type="entry name" value="MIP"/>
</dbReference>
<keyword evidence="5 7" id="KW-0472">Membrane</keyword>
<feature type="transmembrane region" description="Helical" evidence="7">
    <location>
        <begin position="49"/>
        <end position="69"/>
    </location>
</feature>
<evidence type="ECO:0000256" key="3">
    <source>
        <dbReference type="ARBA" id="ARBA00022692"/>
    </source>
</evidence>
<dbReference type="Proteomes" id="UP001567538">
    <property type="component" value="Unassembled WGS sequence"/>
</dbReference>
<dbReference type="PANTHER" id="PTHR45724">
    <property type="entry name" value="AQUAPORIN NIP2-1"/>
    <property type="match status" value="1"/>
</dbReference>
<keyword evidence="3 6" id="KW-0812">Transmembrane</keyword>
<dbReference type="InterPro" id="IPR023271">
    <property type="entry name" value="Aquaporin-like"/>
</dbReference>
<feature type="transmembrane region" description="Helical" evidence="7">
    <location>
        <begin position="76"/>
        <end position="96"/>
    </location>
</feature>
<proteinExistence type="inferred from homology"/>
<comment type="caution">
    <text evidence="8">The sequence shown here is derived from an EMBL/GenBank/DDBJ whole genome shotgun (WGS) entry which is preliminary data.</text>
</comment>
<feature type="transmembrane region" description="Helical" evidence="7">
    <location>
        <begin position="234"/>
        <end position="255"/>
    </location>
</feature>
<feature type="transmembrane region" description="Helical" evidence="7">
    <location>
        <begin position="125"/>
        <end position="145"/>
    </location>
</feature>
<feature type="transmembrane region" description="Helical" evidence="7">
    <location>
        <begin position="195"/>
        <end position="214"/>
    </location>
</feature>
<sequence length="281" mass="29890">MAAHNRDIDGLEEGGVRSTEEKYQKSFKDEDGGATFCTSANVVVMIQKVIAEAVGTYFLIFVGCGAVALNKIHGTITFLGICLAFGVIVMVMVYSVGHISGAHFNPAVTITMAIFRQFPVKQVPLYILAQLLGAILASGTVYLLLDVDDQSFFGTTPVGSTSQSLAMEFIASFLLMFVISGVATDNRAIGEMAGIAIGMTLLIGVLIAGPISGGSMNPARTIGPALIMHKYTAIWIYIVGPIFGTILGGFVYNLIRFTDKPLKEVAKASATFIKSASSRVW</sequence>
<dbReference type="GO" id="GO:0016020">
    <property type="term" value="C:membrane"/>
    <property type="evidence" value="ECO:0007669"/>
    <property type="project" value="UniProtKB-SubCell"/>
</dbReference>
<dbReference type="InterPro" id="IPR022357">
    <property type="entry name" value="MIP_CS"/>
</dbReference>
<evidence type="ECO:0000256" key="6">
    <source>
        <dbReference type="RuleBase" id="RU000477"/>
    </source>
</evidence>
<feature type="transmembrane region" description="Helical" evidence="7">
    <location>
        <begin position="165"/>
        <end position="183"/>
    </location>
</feature>
<evidence type="ECO:0000256" key="7">
    <source>
        <dbReference type="SAM" id="Phobius"/>
    </source>
</evidence>
<dbReference type="SUPFAM" id="SSF81338">
    <property type="entry name" value="Aquaporin-like"/>
    <property type="match status" value="1"/>
</dbReference>
<dbReference type="Pfam" id="PF00230">
    <property type="entry name" value="MIP"/>
    <property type="match status" value="1"/>
</dbReference>
<evidence type="ECO:0000256" key="4">
    <source>
        <dbReference type="ARBA" id="ARBA00022989"/>
    </source>
</evidence>
<evidence type="ECO:0000256" key="1">
    <source>
        <dbReference type="ARBA" id="ARBA00004141"/>
    </source>
</evidence>